<evidence type="ECO:0000313" key="2">
    <source>
        <dbReference type="Proteomes" id="UP001595840"/>
    </source>
</evidence>
<keyword evidence="2" id="KW-1185">Reference proteome</keyword>
<protein>
    <recommendedName>
        <fullName evidence="3">DUF2846 domain-containing protein</fullName>
    </recommendedName>
</protein>
<gene>
    <name evidence="1" type="ORF">ACFOX3_04295</name>
</gene>
<reference evidence="2" key="1">
    <citation type="journal article" date="2019" name="Int. J. Syst. Evol. Microbiol.">
        <title>The Global Catalogue of Microorganisms (GCM) 10K type strain sequencing project: providing services to taxonomists for standard genome sequencing and annotation.</title>
        <authorList>
            <consortium name="The Broad Institute Genomics Platform"/>
            <consortium name="The Broad Institute Genome Sequencing Center for Infectious Disease"/>
            <person name="Wu L."/>
            <person name="Ma J."/>
        </authorList>
    </citation>
    <scope>NUCLEOTIDE SEQUENCE [LARGE SCALE GENOMIC DNA]</scope>
    <source>
        <strain evidence="2">CECT 8570</strain>
    </source>
</reference>
<proteinExistence type="predicted"/>
<dbReference type="RefSeq" id="WP_290259559.1">
    <property type="nucleotide sequence ID" value="NZ_JAUFQG010000004.1"/>
</dbReference>
<comment type="caution">
    <text evidence="1">The sequence shown here is derived from an EMBL/GenBank/DDBJ whole genome shotgun (WGS) entry which is preliminary data.</text>
</comment>
<dbReference type="Proteomes" id="UP001595840">
    <property type="component" value="Unassembled WGS sequence"/>
</dbReference>
<evidence type="ECO:0008006" key="3">
    <source>
        <dbReference type="Google" id="ProtNLM"/>
    </source>
</evidence>
<organism evidence="1 2">
    <name type="scientific">Simiduia curdlanivorans</name>
    <dbReference type="NCBI Taxonomy" id="1492769"/>
    <lineage>
        <taxon>Bacteria</taxon>
        <taxon>Pseudomonadati</taxon>
        <taxon>Pseudomonadota</taxon>
        <taxon>Gammaproteobacteria</taxon>
        <taxon>Cellvibrionales</taxon>
        <taxon>Cellvibrionaceae</taxon>
        <taxon>Simiduia</taxon>
    </lineage>
</organism>
<accession>A0ABV8V389</accession>
<sequence>MNKILIMLSICLTACTNLQPKFEQSEIDSGELSFIKTKKIGFFSGKFFPWIHSVYDIDGNKIVQMAAYADRMNKLYLRPGEYLLVLLCDSGNAYGHPSIAVNLEPGKTYETSCEIVKPGADDTDAEQAASLVAKFEQI</sequence>
<name>A0ABV8V389_9GAMM</name>
<dbReference type="EMBL" id="JBHSCX010000003">
    <property type="protein sequence ID" value="MFC4361509.1"/>
    <property type="molecule type" value="Genomic_DNA"/>
</dbReference>
<evidence type="ECO:0000313" key="1">
    <source>
        <dbReference type="EMBL" id="MFC4361509.1"/>
    </source>
</evidence>